<evidence type="ECO:0000259" key="8">
    <source>
        <dbReference type="PROSITE" id="PS50110"/>
    </source>
</evidence>
<dbReference type="eggNOG" id="COG2205">
    <property type="taxonomic scope" value="Bacteria"/>
</dbReference>
<dbReference type="OrthoDB" id="5437500at2"/>
<dbReference type="HOGENOM" id="CLU_000445_114_15_7"/>
<dbReference type="InterPro" id="IPR000700">
    <property type="entry name" value="PAS-assoc_C"/>
</dbReference>
<feature type="transmembrane region" description="Helical" evidence="6">
    <location>
        <begin position="20"/>
        <end position="38"/>
    </location>
</feature>
<dbReference type="KEGG" id="dma:DMR_26270"/>
<dbReference type="CDD" id="cd16922">
    <property type="entry name" value="HATPase_EvgS-ArcB-TorS-like"/>
    <property type="match status" value="1"/>
</dbReference>
<keyword evidence="3 5" id="KW-0597">Phosphoprotein</keyword>
<dbReference type="EMBL" id="AP010904">
    <property type="protein sequence ID" value="BAH76118.1"/>
    <property type="molecule type" value="Genomic_DNA"/>
</dbReference>
<feature type="domain" description="Response regulatory" evidence="8">
    <location>
        <begin position="741"/>
        <end position="860"/>
    </location>
</feature>
<dbReference type="InterPro" id="IPR003594">
    <property type="entry name" value="HATPase_dom"/>
</dbReference>
<dbReference type="Pfam" id="PF00512">
    <property type="entry name" value="HisKA"/>
    <property type="match status" value="1"/>
</dbReference>
<dbReference type="Gene3D" id="3.40.50.2300">
    <property type="match status" value="1"/>
</dbReference>
<evidence type="ECO:0000259" key="10">
    <source>
        <dbReference type="PROSITE" id="PS50113"/>
    </source>
</evidence>
<keyword evidence="4" id="KW-0902">Two-component regulatory system</keyword>
<reference evidence="11 12" key="1">
    <citation type="journal article" date="2009" name="Genome Res.">
        <title>Whole genome sequence of Desulfovibrio magneticus strain RS-1 revealed common gene clusters in magnetotactic bacteria.</title>
        <authorList>
            <person name="Nakazawa H."/>
            <person name="Arakaki A."/>
            <person name="Narita-Yamada S."/>
            <person name="Yashiro I."/>
            <person name="Jinno K."/>
            <person name="Aoki N."/>
            <person name="Tsuruyama A."/>
            <person name="Okamura Y."/>
            <person name="Tanikawa S."/>
            <person name="Fujita N."/>
            <person name="Takeyama H."/>
            <person name="Matsunaga T."/>
        </authorList>
    </citation>
    <scope>NUCLEOTIDE SEQUENCE [LARGE SCALE GENOMIC DNA]</scope>
    <source>
        <strain evidence="12">ATCC 700980 / DSM 13731 / RS-1</strain>
    </source>
</reference>
<dbReference type="GO" id="GO:0000155">
    <property type="term" value="F:phosphorelay sensor kinase activity"/>
    <property type="evidence" value="ECO:0007669"/>
    <property type="project" value="InterPro"/>
</dbReference>
<dbReference type="PANTHER" id="PTHR45339:SF1">
    <property type="entry name" value="HYBRID SIGNAL TRANSDUCTION HISTIDINE KINASE J"/>
    <property type="match status" value="1"/>
</dbReference>
<dbReference type="SMART" id="SM00387">
    <property type="entry name" value="HATPase_c"/>
    <property type="match status" value="1"/>
</dbReference>
<dbReference type="PROSITE" id="PS50110">
    <property type="entry name" value="RESPONSE_REGULATORY"/>
    <property type="match status" value="1"/>
</dbReference>
<dbReference type="InterPro" id="IPR003661">
    <property type="entry name" value="HisK_dim/P_dom"/>
</dbReference>
<organism evidence="11 12">
    <name type="scientific">Solidesulfovibrio magneticus (strain ATCC 700980 / DSM 13731 / RS-1)</name>
    <name type="common">Desulfovibrio magneticus</name>
    <dbReference type="NCBI Taxonomy" id="573370"/>
    <lineage>
        <taxon>Bacteria</taxon>
        <taxon>Pseudomonadati</taxon>
        <taxon>Thermodesulfobacteriota</taxon>
        <taxon>Desulfovibrionia</taxon>
        <taxon>Desulfovibrionales</taxon>
        <taxon>Desulfovibrionaceae</taxon>
        <taxon>Solidesulfovibrio</taxon>
    </lineage>
</organism>
<dbReference type="PRINTS" id="PR00344">
    <property type="entry name" value="BCTRLSENSOR"/>
</dbReference>
<dbReference type="FunFam" id="3.30.565.10:FF:000010">
    <property type="entry name" value="Sensor histidine kinase RcsC"/>
    <property type="match status" value="1"/>
</dbReference>
<evidence type="ECO:0000313" key="12">
    <source>
        <dbReference type="Proteomes" id="UP000009071"/>
    </source>
</evidence>
<feature type="modified residue" description="4-aspartylphosphate" evidence="5">
    <location>
        <position position="790"/>
    </location>
</feature>
<evidence type="ECO:0000256" key="6">
    <source>
        <dbReference type="SAM" id="Phobius"/>
    </source>
</evidence>
<evidence type="ECO:0000256" key="5">
    <source>
        <dbReference type="PROSITE-ProRule" id="PRU00169"/>
    </source>
</evidence>
<accession>C4XU96</accession>
<protein>
    <recommendedName>
        <fullName evidence="2">histidine kinase</fullName>
        <ecNumber evidence="2">2.7.13.3</ecNumber>
    </recommendedName>
</protein>
<dbReference type="PROSITE" id="PS50109">
    <property type="entry name" value="HIS_KIN"/>
    <property type="match status" value="1"/>
</dbReference>
<dbReference type="InterPro" id="IPR001789">
    <property type="entry name" value="Sig_transdc_resp-reg_receiver"/>
</dbReference>
<dbReference type="SUPFAM" id="SSF47384">
    <property type="entry name" value="Homodimeric domain of signal transducing histidine kinase"/>
    <property type="match status" value="1"/>
</dbReference>
<dbReference type="SMART" id="SM00388">
    <property type="entry name" value="HisKA"/>
    <property type="match status" value="1"/>
</dbReference>
<dbReference type="STRING" id="573370.DMR_26270"/>
<dbReference type="InterPro" id="IPR036097">
    <property type="entry name" value="HisK_dim/P_sf"/>
</dbReference>
<comment type="catalytic activity">
    <reaction evidence="1">
        <text>ATP + protein L-histidine = ADP + protein N-phospho-L-histidine.</text>
        <dbReference type="EC" id="2.7.13.3"/>
    </reaction>
</comment>
<dbReference type="Pfam" id="PF02518">
    <property type="entry name" value="HATPase_c"/>
    <property type="match status" value="1"/>
</dbReference>
<evidence type="ECO:0000256" key="4">
    <source>
        <dbReference type="ARBA" id="ARBA00023012"/>
    </source>
</evidence>
<dbReference type="CDD" id="cd17546">
    <property type="entry name" value="REC_hyHK_CKI1_RcsC-like"/>
    <property type="match status" value="1"/>
</dbReference>
<feature type="domain" description="PAC" evidence="10">
    <location>
        <begin position="429"/>
        <end position="480"/>
    </location>
</feature>
<dbReference type="InterPro" id="IPR036890">
    <property type="entry name" value="HATPase_C_sf"/>
</dbReference>
<keyword evidence="6" id="KW-0812">Transmembrane</keyword>
<dbReference type="CDD" id="cd00082">
    <property type="entry name" value="HisKA"/>
    <property type="match status" value="1"/>
</dbReference>
<evidence type="ECO:0000259" key="7">
    <source>
        <dbReference type="PROSITE" id="PS50109"/>
    </source>
</evidence>
<keyword evidence="6" id="KW-0472">Membrane</keyword>
<dbReference type="InterPro" id="IPR011006">
    <property type="entry name" value="CheY-like_superfamily"/>
</dbReference>
<dbReference type="Gene3D" id="3.30.450.20">
    <property type="entry name" value="PAS domain"/>
    <property type="match status" value="2"/>
</dbReference>
<dbReference type="InterPro" id="IPR035965">
    <property type="entry name" value="PAS-like_dom_sf"/>
</dbReference>
<feature type="domain" description="Histidine kinase" evidence="7">
    <location>
        <begin position="498"/>
        <end position="719"/>
    </location>
</feature>
<dbReference type="SMART" id="SM00448">
    <property type="entry name" value="REC"/>
    <property type="match status" value="1"/>
</dbReference>
<feature type="domain" description="PAS" evidence="9">
    <location>
        <begin position="224"/>
        <end position="282"/>
    </location>
</feature>
<keyword evidence="6" id="KW-1133">Transmembrane helix</keyword>
<dbReference type="SMART" id="SM00086">
    <property type="entry name" value="PAC"/>
    <property type="match status" value="2"/>
</dbReference>
<dbReference type="Pfam" id="PF13188">
    <property type="entry name" value="PAS_8"/>
    <property type="match status" value="1"/>
</dbReference>
<dbReference type="Pfam" id="PF00072">
    <property type="entry name" value="Response_reg"/>
    <property type="match status" value="1"/>
</dbReference>
<evidence type="ECO:0000256" key="3">
    <source>
        <dbReference type="ARBA" id="ARBA00022553"/>
    </source>
</evidence>
<dbReference type="InterPro" id="IPR000014">
    <property type="entry name" value="PAS"/>
</dbReference>
<sequence>MSLAVMPLDRRAGANGWIDLHLYAMAMAALLTGLLLWWTNVSWRENFEAYPPVLEELQHARADTVKAYLGVERYMAGERHVRVPDVEAFFDQALESCRDIARAMGKAEAVGEGQAEREPFIQNLDRYAASIAAFRELAMQGMAAVSDNRAWLGVERQAAFAALEKQADALSETVRRCMDAAASRQTRLNNILFFAWISFLAFLAASLAIAGSRRRKAEQAMLASEDKYRSLFDQARDAILVVDDDTGRILDCNRALAAEWGYPPETLIGRTTEAVGLTDPADDDAPASVLGQNGSLTTIRETRMRTAAGDERLVSVKSGRFRLGEATVRLDICRDITELRREEEALRGREAMLRSLGDNLPDGVIYTLEVDSAGNHRFLYVSQGLERILGLPVALALADAELVFASIVEDDRERLRQAEIQSMATGEPFDVQARILAPDGGVIWGQFRAAPRPGSGRVVLFDGFYFDVSALKRIEGDLRRAMVVAETASQSKSEFLANISHEIRTPLNGVLGMLQLLETAPLGREEAGYVTTALKCGRGLTRVLGDILDFSLLEAGAMVIKSTPVDVRDVTADVLGALSIECRARGIDAGLVVAPDVPARVLTDGARLRQILFNLVGNAIKFTQAGSVRLDIALASQRGQAAVLLFTVADTGIGMPEEKLDDVFEPFTQADGSLTRRFGGTGLGLGIVKRLLTLLGGFLAVESRVGVGTRIDFSLPCKLEQAPKDAVVKARQAKTPEGPARVLVVEDDAVNRLATVVMLGKMGYTVEAVEDGDLALDALAAHSFDVVLMDIQMPRLSGDEAARRIRQGAHPGVDRHVPIIAVTAHALEGDKERYLACGMNDYLSKPVDVGLLREAVGRALAGRTGIGVA</sequence>
<feature type="transmembrane region" description="Helical" evidence="6">
    <location>
        <begin position="191"/>
        <end position="211"/>
    </location>
</feature>
<dbReference type="NCBIfam" id="TIGR00229">
    <property type="entry name" value="sensory_box"/>
    <property type="match status" value="2"/>
</dbReference>
<evidence type="ECO:0000313" key="11">
    <source>
        <dbReference type="EMBL" id="BAH76118.1"/>
    </source>
</evidence>
<dbReference type="InterPro" id="IPR004358">
    <property type="entry name" value="Sig_transdc_His_kin-like_C"/>
</dbReference>
<dbReference type="SUPFAM" id="SSF55874">
    <property type="entry name" value="ATPase domain of HSP90 chaperone/DNA topoisomerase II/histidine kinase"/>
    <property type="match status" value="1"/>
</dbReference>
<name>C4XU96_SOLM1</name>
<dbReference type="AlphaFoldDB" id="C4XU96"/>
<dbReference type="RefSeq" id="WP_015861293.1">
    <property type="nucleotide sequence ID" value="NC_012796.1"/>
</dbReference>
<dbReference type="InterPro" id="IPR001610">
    <property type="entry name" value="PAC"/>
</dbReference>
<dbReference type="InterPro" id="IPR005467">
    <property type="entry name" value="His_kinase_dom"/>
</dbReference>
<dbReference type="InterPro" id="IPR013655">
    <property type="entry name" value="PAS_fold_3"/>
</dbReference>
<dbReference type="PROSITE" id="PS50113">
    <property type="entry name" value="PAC"/>
    <property type="match status" value="1"/>
</dbReference>
<dbReference type="PROSITE" id="PS50112">
    <property type="entry name" value="PAS"/>
    <property type="match status" value="1"/>
</dbReference>
<dbReference type="PANTHER" id="PTHR45339">
    <property type="entry name" value="HYBRID SIGNAL TRANSDUCTION HISTIDINE KINASE J"/>
    <property type="match status" value="1"/>
</dbReference>
<keyword evidence="12" id="KW-1185">Reference proteome</keyword>
<evidence type="ECO:0000256" key="2">
    <source>
        <dbReference type="ARBA" id="ARBA00012438"/>
    </source>
</evidence>
<dbReference type="Gene3D" id="1.10.287.130">
    <property type="match status" value="1"/>
</dbReference>
<dbReference type="Gene3D" id="3.30.565.10">
    <property type="entry name" value="Histidine kinase-like ATPase, C-terminal domain"/>
    <property type="match status" value="1"/>
</dbReference>
<evidence type="ECO:0000256" key="1">
    <source>
        <dbReference type="ARBA" id="ARBA00000085"/>
    </source>
</evidence>
<dbReference type="Proteomes" id="UP000009071">
    <property type="component" value="Chromosome"/>
</dbReference>
<evidence type="ECO:0000259" key="9">
    <source>
        <dbReference type="PROSITE" id="PS50112"/>
    </source>
</evidence>
<gene>
    <name evidence="11" type="ordered locus">DMR_26270</name>
</gene>
<dbReference type="CDD" id="cd00130">
    <property type="entry name" value="PAS"/>
    <property type="match status" value="2"/>
</dbReference>
<dbReference type="SUPFAM" id="SSF55785">
    <property type="entry name" value="PYP-like sensor domain (PAS domain)"/>
    <property type="match status" value="2"/>
</dbReference>
<dbReference type="EC" id="2.7.13.3" evidence="2"/>
<proteinExistence type="predicted"/>
<dbReference type="SMART" id="SM00091">
    <property type="entry name" value="PAS"/>
    <property type="match status" value="2"/>
</dbReference>
<dbReference type="Pfam" id="PF08447">
    <property type="entry name" value="PAS_3"/>
    <property type="match status" value="1"/>
</dbReference>
<dbReference type="SUPFAM" id="SSF52172">
    <property type="entry name" value="CheY-like"/>
    <property type="match status" value="1"/>
</dbReference>